<protein>
    <submittedName>
        <fullName evidence="1">Uncharacterized protein</fullName>
    </submittedName>
</protein>
<evidence type="ECO:0000313" key="1">
    <source>
        <dbReference type="EMBL" id="EEK15886.1"/>
    </source>
</evidence>
<comment type="caution">
    <text evidence="1">The sequence shown here is derived from an EMBL/GenBank/DDBJ whole genome shotgun (WGS) entry which is preliminary data.</text>
</comment>
<accession>C2MEG9</accession>
<proteinExistence type="predicted"/>
<reference evidence="1 2" key="1">
    <citation type="submission" date="2009-04" db="EMBL/GenBank/DDBJ databases">
        <authorList>
            <person name="Sebastian Y."/>
            <person name="Madupu R."/>
            <person name="Durkin A.S."/>
            <person name="Torralba M."/>
            <person name="Methe B."/>
            <person name="Sutton G.G."/>
            <person name="Strausberg R.L."/>
            <person name="Nelson K.E."/>
        </authorList>
    </citation>
    <scope>NUCLEOTIDE SEQUENCE [LARGE SCALE GENOMIC DNA]</scope>
    <source>
        <strain evidence="1 2">60-3</strain>
    </source>
</reference>
<gene>
    <name evidence="1" type="ORF">PORUE0001_1887</name>
</gene>
<sequence length="43" mass="4897">MGLRKGKDDKADSEMIAHYALFRSKTLYKPLDGNMRATRPLSL</sequence>
<organism evidence="1 2">
    <name type="scientific">Porphyromonas uenonis 60-3</name>
    <dbReference type="NCBI Taxonomy" id="596327"/>
    <lineage>
        <taxon>Bacteria</taxon>
        <taxon>Pseudomonadati</taxon>
        <taxon>Bacteroidota</taxon>
        <taxon>Bacteroidia</taxon>
        <taxon>Bacteroidales</taxon>
        <taxon>Porphyromonadaceae</taxon>
        <taxon>Porphyromonas</taxon>
    </lineage>
</organism>
<dbReference type="STRING" id="596327.PORUE0001_1887"/>
<keyword evidence="2" id="KW-1185">Reference proteome</keyword>
<name>C2MEG9_9PORP</name>
<dbReference type="EMBL" id="ACLR01000241">
    <property type="protein sequence ID" value="EEK15886.1"/>
    <property type="molecule type" value="Genomic_DNA"/>
</dbReference>
<dbReference type="Proteomes" id="UP000003303">
    <property type="component" value="Unassembled WGS sequence"/>
</dbReference>
<evidence type="ECO:0000313" key="2">
    <source>
        <dbReference type="Proteomes" id="UP000003303"/>
    </source>
</evidence>
<dbReference type="AlphaFoldDB" id="C2MEG9"/>